<dbReference type="InterPro" id="IPR036397">
    <property type="entry name" value="RNaseH_sf"/>
</dbReference>
<gene>
    <name evidence="1" type="ORF">AVEN_219449_1</name>
</gene>
<dbReference type="Proteomes" id="UP000499080">
    <property type="component" value="Unassembled WGS sequence"/>
</dbReference>
<evidence type="ECO:0000313" key="2">
    <source>
        <dbReference type="Proteomes" id="UP000499080"/>
    </source>
</evidence>
<sequence>MKTDTSIAYMPFLHVPAKFPDVSPMDYCAIGLLKSALSKRKPTTIDGLWNVVDDWKSIPLEILRRAFYHGNHDTDLIVQKKGYKIEHL</sequence>
<evidence type="ECO:0000313" key="1">
    <source>
        <dbReference type="EMBL" id="GBL93308.1"/>
    </source>
</evidence>
<dbReference type="GO" id="GO:0003676">
    <property type="term" value="F:nucleic acid binding"/>
    <property type="evidence" value="ECO:0007669"/>
    <property type="project" value="InterPro"/>
</dbReference>
<keyword evidence="2" id="KW-1185">Reference proteome</keyword>
<comment type="caution">
    <text evidence="1">The sequence shown here is derived from an EMBL/GenBank/DDBJ whole genome shotgun (WGS) entry which is preliminary data.</text>
</comment>
<dbReference type="Gene3D" id="3.30.420.10">
    <property type="entry name" value="Ribonuclease H-like superfamily/Ribonuclease H"/>
    <property type="match status" value="1"/>
</dbReference>
<accession>A0A4Y2BML0</accession>
<proteinExistence type="predicted"/>
<organism evidence="1 2">
    <name type="scientific">Araneus ventricosus</name>
    <name type="common">Orbweaver spider</name>
    <name type="synonym">Epeira ventricosa</name>
    <dbReference type="NCBI Taxonomy" id="182803"/>
    <lineage>
        <taxon>Eukaryota</taxon>
        <taxon>Metazoa</taxon>
        <taxon>Ecdysozoa</taxon>
        <taxon>Arthropoda</taxon>
        <taxon>Chelicerata</taxon>
        <taxon>Arachnida</taxon>
        <taxon>Araneae</taxon>
        <taxon>Araneomorphae</taxon>
        <taxon>Entelegynae</taxon>
        <taxon>Araneoidea</taxon>
        <taxon>Araneidae</taxon>
        <taxon>Araneus</taxon>
    </lineage>
</organism>
<dbReference type="AlphaFoldDB" id="A0A4Y2BML0"/>
<dbReference type="OrthoDB" id="10017160at2759"/>
<dbReference type="EMBL" id="BGPR01000093">
    <property type="protein sequence ID" value="GBL93308.1"/>
    <property type="molecule type" value="Genomic_DNA"/>
</dbReference>
<protein>
    <submittedName>
        <fullName evidence="1">Uncharacterized protein</fullName>
    </submittedName>
</protein>
<name>A0A4Y2BML0_ARAVE</name>
<reference evidence="1 2" key="1">
    <citation type="journal article" date="2019" name="Sci. Rep.">
        <title>Orb-weaving spider Araneus ventricosus genome elucidates the spidroin gene catalogue.</title>
        <authorList>
            <person name="Kono N."/>
            <person name="Nakamura H."/>
            <person name="Ohtoshi R."/>
            <person name="Moran D.A.P."/>
            <person name="Shinohara A."/>
            <person name="Yoshida Y."/>
            <person name="Fujiwara M."/>
            <person name="Mori M."/>
            <person name="Tomita M."/>
            <person name="Arakawa K."/>
        </authorList>
    </citation>
    <scope>NUCLEOTIDE SEQUENCE [LARGE SCALE GENOMIC DNA]</scope>
</reference>